<name>A0ABS1MRV8_9ACTN</name>
<dbReference type="Proteomes" id="UP000629371">
    <property type="component" value="Unassembled WGS sequence"/>
</dbReference>
<comment type="caution">
    <text evidence="2">The sequence shown here is derived from an EMBL/GenBank/DDBJ whole genome shotgun (WGS) entry which is preliminary data.</text>
</comment>
<dbReference type="EMBL" id="JAERRI010000007">
    <property type="protein sequence ID" value="MBL1090479.1"/>
    <property type="molecule type" value="Genomic_DNA"/>
</dbReference>
<dbReference type="RefSeq" id="WP_201803972.1">
    <property type="nucleotide sequence ID" value="NZ_JAERRI010000007.1"/>
</dbReference>
<reference evidence="2 3" key="1">
    <citation type="submission" date="2021-01" db="EMBL/GenBank/DDBJ databases">
        <title>WGS of actinomycetes isolated from Thailand.</title>
        <authorList>
            <person name="Thawai C."/>
        </authorList>
    </citation>
    <scope>NUCLEOTIDE SEQUENCE [LARGE SCALE GENOMIC DNA]</scope>
    <source>
        <strain evidence="2 3">CH9-7</strain>
    </source>
</reference>
<proteinExistence type="predicted"/>
<organism evidence="2 3">
    <name type="scientific">Streptomyces siderophoricus</name>
    <dbReference type="NCBI Taxonomy" id="2802281"/>
    <lineage>
        <taxon>Bacteria</taxon>
        <taxon>Bacillati</taxon>
        <taxon>Actinomycetota</taxon>
        <taxon>Actinomycetes</taxon>
        <taxon>Kitasatosporales</taxon>
        <taxon>Streptomycetaceae</taxon>
        <taxon>Streptomyces</taxon>
    </lineage>
</organism>
<keyword evidence="3" id="KW-1185">Reference proteome</keyword>
<feature type="compositionally biased region" description="Acidic residues" evidence="1">
    <location>
        <begin position="205"/>
        <end position="222"/>
    </location>
</feature>
<evidence type="ECO:0000313" key="2">
    <source>
        <dbReference type="EMBL" id="MBL1090479.1"/>
    </source>
</evidence>
<evidence type="ECO:0000256" key="1">
    <source>
        <dbReference type="SAM" id="MobiDB-lite"/>
    </source>
</evidence>
<evidence type="ECO:0000313" key="3">
    <source>
        <dbReference type="Proteomes" id="UP000629371"/>
    </source>
</evidence>
<feature type="region of interest" description="Disordered" evidence="1">
    <location>
        <begin position="200"/>
        <end position="222"/>
    </location>
</feature>
<evidence type="ECO:0008006" key="4">
    <source>
        <dbReference type="Google" id="ProtNLM"/>
    </source>
</evidence>
<accession>A0ABS1MRV8</accession>
<sequence>MSTHPGPAAAGADLAQLALDFHHTHQLLDAAAQGVHKWEVRITAAGTPVGSLTAVRGLYWKSDNLRERMADEQSFPALVAAQLLDEEGRFTCEFEEFIESASSVLVVDGLHLEKTFADPLVVAVVVAAVIDRLTDNYFAVVLPAKNACTDAGSALLAEAGALLSAQEFSDELQIIDNALAAPEEAAQRVRSRLRSLARHGGPAAWDEDDDKDEGWDEDGEEDEKLTARTAAVLRVALEELSEQIWQDVAAVGDAPLGRGEGRVLGSLPPITFGQDQQWRRQMARCFDDLAADLTDTGTVRPGCTGEEMALHLGIDRAKTLTRNRPRLVAKTVEGLSEDHRDFDWDWCSAVLFEDHDVLMLFDASLDGIEDSGNEINQALGLANLAAADWFEPFRPGQARDPDRGFGRC</sequence>
<protein>
    <recommendedName>
        <fullName evidence="4">YbjN domain-containing protein</fullName>
    </recommendedName>
</protein>
<gene>
    <name evidence="2" type="ORF">JK360_13895</name>
</gene>